<dbReference type="Proteomes" id="UP000834106">
    <property type="component" value="Chromosome 1"/>
</dbReference>
<dbReference type="InterPro" id="IPR023298">
    <property type="entry name" value="ATPase_P-typ_TM_dom_sf"/>
</dbReference>
<sequence length="336" mass="37884">MQFLRSWAGIKLAVIRNQACCHHLFWKAQAGIKEVHFLPFNPVEKRNASPTLTLMETGIEAARALQIKLDNHKIIIDLCELKGDSRKKAHDIIDNFANRGLHSLGVARQTILKKTKERAGEPWEFVGLSSLFGPSRHDSAETIRKGRVKPSPVPDSWKLKEIFATGFGLGAVMTVVFFYLAFDADFFSNSFKVRSIRGNADELTAAIYLQVSIISQALIFVTRYRRWSFVEHPGVLLFSAFLIAQLLATIIAVYANWGFATIHDIGWGWAGVTWIFSVVTYFPLDTRKFIIRFALSGHAWDSMIQNKTAFTTKRTTGRAREKHSGLRTADRSAPVQ</sequence>
<keyword evidence="5" id="KW-1185">Reference proteome</keyword>
<dbReference type="SUPFAM" id="SSF81660">
    <property type="entry name" value="Metal cation-transporting ATPase, ATP-binding domain N"/>
    <property type="match status" value="1"/>
</dbReference>
<dbReference type="Gene3D" id="1.20.1110.10">
    <property type="entry name" value="Calcium-transporting ATPase, transmembrane domain"/>
    <property type="match status" value="1"/>
</dbReference>
<dbReference type="EMBL" id="OU503036">
    <property type="protein sequence ID" value="CAI9754725.1"/>
    <property type="molecule type" value="Genomic_DNA"/>
</dbReference>
<organism evidence="4 5">
    <name type="scientific">Fraxinus pennsylvanica</name>
    <dbReference type="NCBI Taxonomy" id="56036"/>
    <lineage>
        <taxon>Eukaryota</taxon>
        <taxon>Viridiplantae</taxon>
        <taxon>Streptophyta</taxon>
        <taxon>Embryophyta</taxon>
        <taxon>Tracheophyta</taxon>
        <taxon>Spermatophyta</taxon>
        <taxon>Magnoliopsida</taxon>
        <taxon>eudicotyledons</taxon>
        <taxon>Gunneridae</taxon>
        <taxon>Pentapetalae</taxon>
        <taxon>asterids</taxon>
        <taxon>lamiids</taxon>
        <taxon>Lamiales</taxon>
        <taxon>Oleaceae</taxon>
        <taxon>Oleeae</taxon>
        <taxon>Fraxinus</taxon>
    </lineage>
</organism>
<protein>
    <submittedName>
        <fullName evidence="4">Uncharacterized protein</fullName>
    </submittedName>
</protein>
<evidence type="ECO:0000313" key="5">
    <source>
        <dbReference type="Proteomes" id="UP000834106"/>
    </source>
</evidence>
<dbReference type="PANTHER" id="PTHR42861">
    <property type="entry name" value="CALCIUM-TRANSPORTING ATPASE"/>
    <property type="match status" value="1"/>
</dbReference>
<dbReference type="Gene3D" id="3.40.1110.10">
    <property type="entry name" value="Calcium-transporting ATPase, cytoplasmic domain N"/>
    <property type="match status" value="1"/>
</dbReference>
<feature type="transmembrane region" description="Helical" evidence="3">
    <location>
        <begin position="202"/>
        <end position="222"/>
    </location>
</feature>
<dbReference type="GO" id="GO:0000166">
    <property type="term" value="F:nucleotide binding"/>
    <property type="evidence" value="ECO:0007669"/>
    <property type="project" value="InterPro"/>
</dbReference>
<gene>
    <name evidence="4" type="ORF">FPE_LOCUS2156</name>
</gene>
<feature type="compositionally biased region" description="Basic and acidic residues" evidence="2">
    <location>
        <begin position="318"/>
        <end position="330"/>
    </location>
</feature>
<evidence type="ECO:0000256" key="2">
    <source>
        <dbReference type="SAM" id="MobiDB-lite"/>
    </source>
</evidence>
<evidence type="ECO:0000313" key="4">
    <source>
        <dbReference type="EMBL" id="CAI9754725.1"/>
    </source>
</evidence>
<dbReference type="InterPro" id="IPR023299">
    <property type="entry name" value="ATPase_P-typ_cyto_dom_N"/>
</dbReference>
<evidence type="ECO:0000256" key="1">
    <source>
        <dbReference type="ARBA" id="ARBA00022842"/>
    </source>
</evidence>
<proteinExistence type="predicted"/>
<evidence type="ECO:0000256" key="3">
    <source>
        <dbReference type="SAM" id="Phobius"/>
    </source>
</evidence>
<feature type="transmembrane region" description="Helical" evidence="3">
    <location>
        <begin position="267"/>
        <end position="284"/>
    </location>
</feature>
<feature type="transmembrane region" description="Helical" evidence="3">
    <location>
        <begin position="162"/>
        <end position="182"/>
    </location>
</feature>
<dbReference type="SUPFAM" id="SSF81665">
    <property type="entry name" value="Calcium ATPase, transmembrane domain M"/>
    <property type="match status" value="1"/>
</dbReference>
<keyword evidence="3" id="KW-1133">Transmembrane helix</keyword>
<name>A0AAD1YRR0_9LAMI</name>
<feature type="region of interest" description="Disordered" evidence="2">
    <location>
        <begin position="313"/>
        <end position="336"/>
    </location>
</feature>
<feature type="transmembrane region" description="Helical" evidence="3">
    <location>
        <begin position="234"/>
        <end position="255"/>
    </location>
</feature>
<keyword evidence="3" id="KW-0472">Membrane</keyword>
<keyword evidence="3" id="KW-0812">Transmembrane</keyword>
<reference evidence="4" key="1">
    <citation type="submission" date="2023-05" db="EMBL/GenBank/DDBJ databases">
        <authorList>
            <person name="Huff M."/>
        </authorList>
    </citation>
    <scope>NUCLEOTIDE SEQUENCE</scope>
</reference>
<dbReference type="AlphaFoldDB" id="A0AAD1YRR0"/>
<keyword evidence="1" id="KW-0460">Magnesium</keyword>
<accession>A0AAD1YRR0</accession>